<keyword evidence="3" id="KW-1185">Reference proteome</keyword>
<sequence length="28" mass="3102">MEVANYTIGNKNTASKDKKNDETMVKGD</sequence>
<feature type="compositionally biased region" description="Basic and acidic residues" evidence="1">
    <location>
        <begin position="14"/>
        <end position="28"/>
    </location>
</feature>
<name>A0A1R3HJS1_COCAP</name>
<organism evidence="2 3">
    <name type="scientific">Corchorus capsularis</name>
    <name type="common">Jute</name>
    <dbReference type="NCBI Taxonomy" id="210143"/>
    <lineage>
        <taxon>Eukaryota</taxon>
        <taxon>Viridiplantae</taxon>
        <taxon>Streptophyta</taxon>
        <taxon>Embryophyta</taxon>
        <taxon>Tracheophyta</taxon>
        <taxon>Spermatophyta</taxon>
        <taxon>Magnoliopsida</taxon>
        <taxon>eudicotyledons</taxon>
        <taxon>Gunneridae</taxon>
        <taxon>Pentapetalae</taxon>
        <taxon>rosids</taxon>
        <taxon>malvids</taxon>
        <taxon>Malvales</taxon>
        <taxon>Malvaceae</taxon>
        <taxon>Grewioideae</taxon>
        <taxon>Apeibeae</taxon>
        <taxon>Corchorus</taxon>
    </lineage>
</organism>
<evidence type="ECO:0000256" key="1">
    <source>
        <dbReference type="SAM" id="MobiDB-lite"/>
    </source>
</evidence>
<feature type="region of interest" description="Disordered" evidence="1">
    <location>
        <begin position="1"/>
        <end position="28"/>
    </location>
</feature>
<dbReference type="Gramene" id="OMO70538">
    <property type="protein sequence ID" value="OMO70538"/>
    <property type="gene ID" value="CCACVL1_18828"/>
</dbReference>
<dbReference type="AlphaFoldDB" id="A0A1R3HJS1"/>
<accession>A0A1R3HJS1</accession>
<protein>
    <submittedName>
        <fullName evidence="2">Uncharacterized protein</fullName>
    </submittedName>
</protein>
<gene>
    <name evidence="2" type="ORF">CCACVL1_18828</name>
</gene>
<evidence type="ECO:0000313" key="3">
    <source>
        <dbReference type="Proteomes" id="UP000188268"/>
    </source>
</evidence>
<reference evidence="2 3" key="1">
    <citation type="submission" date="2013-09" db="EMBL/GenBank/DDBJ databases">
        <title>Corchorus capsularis genome sequencing.</title>
        <authorList>
            <person name="Alam M."/>
            <person name="Haque M.S."/>
            <person name="Islam M.S."/>
            <person name="Emdad E.M."/>
            <person name="Islam M.M."/>
            <person name="Ahmed B."/>
            <person name="Halim A."/>
            <person name="Hossen Q.M.M."/>
            <person name="Hossain M.Z."/>
            <person name="Ahmed R."/>
            <person name="Khan M.M."/>
            <person name="Islam R."/>
            <person name="Rashid M.M."/>
            <person name="Khan S.A."/>
            <person name="Rahman M.S."/>
            <person name="Alam M."/>
        </authorList>
    </citation>
    <scope>NUCLEOTIDE SEQUENCE [LARGE SCALE GENOMIC DNA]</scope>
    <source>
        <strain evidence="3">cv. CVL-1</strain>
        <tissue evidence="2">Whole seedling</tissue>
    </source>
</reference>
<dbReference type="Proteomes" id="UP000188268">
    <property type="component" value="Unassembled WGS sequence"/>
</dbReference>
<comment type="caution">
    <text evidence="2">The sequence shown here is derived from an EMBL/GenBank/DDBJ whole genome shotgun (WGS) entry which is preliminary data.</text>
</comment>
<proteinExistence type="predicted"/>
<dbReference type="EMBL" id="AWWV01011792">
    <property type="protein sequence ID" value="OMO70538.1"/>
    <property type="molecule type" value="Genomic_DNA"/>
</dbReference>
<evidence type="ECO:0000313" key="2">
    <source>
        <dbReference type="EMBL" id="OMO70538.1"/>
    </source>
</evidence>